<comment type="catalytic activity">
    <reaction evidence="14">
        <text>hexadecanoate + reduced [NADPH--hemoprotein reductase] + O2 = 16-hydroxyhexadecanoate + oxidized [NADPH--hemoprotein reductase] + H2O + H(+)</text>
        <dbReference type="Rhea" id="RHEA:40199"/>
        <dbReference type="Rhea" id="RHEA-COMP:11964"/>
        <dbReference type="Rhea" id="RHEA-COMP:11965"/>
        <dbReference type="ChEBI" id="CHEBI:7896"/>
        <dbReference type="ChEBI" id="CHEBI:15377"/>
        <dbReference type="ChEBI" id="CHEBI:15378"/>
        <dbReference type="ChEBI" id="CHEBI:15379"/>
        <dbReference type="ChEBI" id="CHEBI:55329"/>
        <dbReference type="ChEBI" id="CHEBI:57618"/>
        <dbReference type="ChEBI" id="CHEBI:58210"/>
        <dbReference type="EC" id="1.14.14.80"/>
    </reaction>
    <physiologicalReaction direction="left-to-right" evidence="14">
        <dbReference type="Rhea" id="RHEA:40200"/>
    </physiologicalReaction>
</comment>
<dbReference type="Pfam" id="PF12516">
    <property type="entry name" value="DUF3719"/>
    <property type="match status" value="1"/>
</dbReference>
<feature type="binding site" description="axial binding residue" evidence="24">
    <location>
        <position position="1080"/>
    </location>
    <ligand>
        <name>heme</name>
        <dbReference type="ChEBI" id="CHEBI:30413"/>
    </ligand>
    <ligandPart>
        <name>Fe</name>
        <dbReference type="ChEBI" id="CHEBI:18248"/>
    </ligandPart>
</feature>
<dbReference type="EC" id="1.14.14.80" evidence="20"/>
<feature type="region of interest" description="Disordered" evidence="25">
    <location>
        <begin position="493"/>
        <end position="515"/>
    </location>
</feature>
<evidence type="ECO:0000256" key="18">
    <source>
        <dbReference type="ARBA" id="ARBA00057964"/>
    </source>
</evidence>
<evidence type="ECO:0000256" key="6">
    <source>
        <dbReference type="ARBA" id="ARBA00022617"/>
    </source>
</evidence>
<evidence type="ECO:0000256" key="5">
    <source>
        <dbReference type="ARBA" id="ARBA00010617"/>
    </source>
</evidence>
<feature type="compositionally biased region" description="Basic and acidic residues" evidence="25">
    <location>
        <begin position="323"/>
        <end position="336"/>
    </location>
</feature>
<evidence type="ECO:0000256" key="25">
    <source>
        <dbReference type="SAM" id="MobiDB-lite"/>
    </source>
</evidence>
<keyword evidence="9" id="KW-0560">Oxidoreductase</keyword>
<keyword evidence="12" id="KW-0472">Membrane</keyword>
<dbReference type="PRINTS" id="PR00463">
    <property type="entry name" value="EP450I"/>
</dbReference>
<evidence type="ECO:0000256" key="12">
    <source>
        <dbReference type="ARBA" id="ARBA00023136"/>
    </source>
</evidence>
<evidence type="ECO:0000256" key="15">
    <source>
        <dbReference type="ARBA" id="ARBA00052522"/>
    </source>
</evidence>
<dbReference type="GO" id="GO:0102033">
    <property type="term" value="F:long-chain fatty acid omega-hydroxylase activity"/>
    <property type="evidence" value="ECO:0007669"/>
    <property type="project" value="UniProtKB-EC"/>
</dbReference>
<comment type="pathway">
    <text evidence="3">Lipid metabolism; fatty acid metabolism.</text>
</comment>
<dbReference type="EMBL" id="JAPFRF010000007">
    <property type="protein sequence ID" value="KAJ7326754.1"/>
    <property type="molecule type" value="Genomic_DNA"/>
</dbReference>
<comment type="subcellular location">
    <subcellularLocation>
        <location evidence="2">Endoplasmic reticulum membrane</location>
    </subcellularLocation>
</comment>
<dbReference type="PANTHER" id="PTHR31997:SF2">
    <property type="entry name" value="PROTEIN FAM149A"/>
    <property type="match status" value="1"/>
</dbReference>
<evidence type="ECO:0000256" key="8">
    <source>
        <dbReference type="ARBA" id="ARBA00022824"/>
    </source>
</evidence>
<proteinExistence type="inferred from homology"/>
<dbReference type="GO" id="GO:0020037">
    <property type="term" value="F:heme binding"/>
    <property type="evidence" value="ECO:0007669"/>
    <property type="project" value="InterPro"/>
</dbReference>
<evidence type="ECO:0000256" key="1">
    <source>
        <dbReference type="ARBA" id="ARBA00001971"/>
    </source>
</evidence>
<dbReference type="Gene3D" id="1.10.630.10">
    <property type="entry name" value="Cytochrome P450"/>
    <property type="match status" value="1"/>
</dbReference>
<evidence type="ECO:0000313" key="27">
    <source>
        <dbReference type="EMBL" id="KAJ7326754.1"/>
    </source>
</evidence>
<dbReference type="PANTHER" id="PTHR31997">
    <property type="entry name" value="AGAP003710-PA"/>
    <property type="match status" value="1"/>
</dbReference>
<dbReference type="GO" id="GO:0005789">
    <property type="term" value="C:endoplasmic reticulum membrane"/>
    <property type="evidence" value="ECO:0007669"/>
    <property type="project" value="UniProtKB-SubCell"/>
</dbReference>
<comment type="function">
    <text evidence="18">A cytochrome P450 monooxygenase involved in fatty acid metabolism in the eye. Catalyzes the omega-hydroxylation of polyunsaturated fatty acids (PUFAs) docosahexaenoate (DHA) and its precursor eicosapentaenoate (EPA), and may contribute to the homeostasis of these retinal PUFAs. Omega hydroxylates saturated fatty acids such as laurate, myristate and palmitate, the catalytic efficiency decreasing in the following order: myristate &gt; laurate &gt; palmitate (C14&gt;C12&gt;C16). Mechanistically, uses molecular oxygen inserting one oxygen atom into a substrate, and reducing the second into a water molecule, with two electrons provided by NADPH via cytochrome P450 reductase (CPR; NADPH-ferrihemoprotein reductase).</text>
</comment>
<dbReference type="FunFam" id="1.10.630.10:FF:000035">
    <property type="entry name" value="CYtochrome P450 family"/>
    <property type="match status" value="1"/>
</dbReference>
<feature type="domain" description="DUF3719" evidence="26">
    <location>
        <begin position="134"/>
        <end position="197"/>
    </location>
</feature>
<comment type="catalytic activity">
    <reaction evidence="15">
        <text>(5Z,8Z,11Z,14Z,17Z)-eicosapentaenoate + reduced [NADPH--hemoprotein reductase] + O2 = 20-hydroxy-(5Z,8Z,11Z,14Z,17Z)-eicosapentaenoate + oxidized [NADPH--hemoprotein reductase] + H2O + H(+)</text>
        <dbReference type="Rhea" id="RHEA:39791"/>
        <dbReference type="Rhea" id="RHEA-COMP:11964"/>
        <dbReference type="Rhea" id="RHEA-COMP:11965"/>
        <dbReference type="ChEBI" id="CHEBI:15377"/>
        <dbReference type="ChEBI" id="CHEBI:15378"/>
        <dbReference type="ChEBI" id="CHEBI:15379"/>
        <dbReference type="ChEBI" id="CHEBI:57618"/>
        <dbReference type="ChEBI" id="CHEBI:58210"/>
        <dbReference type="ChEBI" id="CHEBI:58562"/>
        <dbReference type="ChEBI" id="CHEBI:76639"/>
    </reaction>
    <physiologicalReaction direction="left-to-right" evidence="15">
        <dbReference type="Rhea" id="RHEA:39792"/>
    </physiologicalReaction>
</comment>
<organism evidence="27 28">
    <name type="scientific">Phrynocephalus forsythii</name>
    <dbReference type="NCBI Taxonomy" id="171643"/>
    <lineage>
        <taxon>Eukaryota</taxon>
        <taxon>Metazoa</taxon>
        <taxon>Chordata</taxon>
        <taxon>Craniata</taxon>
        <taxon>Vertebrata</taxon>
        <taxon>Euteleostomi</taxon>
        <taxon>Lepidosauria</taxon>
        <taxon>Squamata</taxon>
        <taxon>Bifurcata</taxon>
        <taxon>Unidentata</taxon>
        <taxon>Episquamata</taxon>
        <taxon>Toxicofera</taxon>
        <taxon>Iguania</taxon>
        <taxon>Acrodonta</taxon>
        <taxon>Agamidae</taxon>
        <taxon>Agaminae</taxon>
        <taxon>Phrynocephalus</taxon>
    </lineage>
</organism>
<dbReference type="OrthoDB" id="1470350at2759"/>
<dbReference type="PRINTS" id="PR00385">
    <property type="entry name" value="P450"/>
</dbReference>
<evidence type="ECO:0000256" key="10">
    <source>
        <dbReference type="ARBA" id="ARBA00023004"/>
    </source>
</evidence>
<dbReference type="EC" id="1.14.14.79" evidence="19"/>
<accession>A0A9Q1B0N3</accession>
<keyword evidence="6 24" id="KW-0349">Heme</keyword>
<evidence type="ECO:0000256" key="16">
    <source>
        <dbReference type="ARBA" id="ARBA00052785"/>
    </source>
</evidence>
<comment type="catalytic activity">
    <reaction evidence="16">
        <text>tetradecanoate + reduced [NADPH--hemoprotein reductase] + O2 = 14-hydroxytetradecanoate + oxidized [NADPH--hemoprotein reductase] + H2O + H(+)</text>
        <dbReference type="Rhea" id="RHEA:40203"/>
        <dbReference type="Rhea" id="RHEA-COMP:11964"/>
        <dbReference type="Rhea" id="RHEA-COMP:11965"/>
        <dbReference type="ChEBI" id="CHEBI:15377"/>
        <dbReference type="ChEBI" id="CHEBI:15378"/>
        <dbReference type="ChEBI" id="CHEBI:15379"/>
        <dbReference type="ChEBI" id="CHEBI:30807"/>
        <dbReference type="ChEBI" id="CHEBI:57618"/>
        <dbReference type="ChEBI" id="CHEBI:58210"/>
        <dbReference type="ChEBI" id="CHEBI:77033"/>
    </reaction>
    <physiologicalReaction direction="left-to-right" evidence="16">
        <dbReference type="Rhea" id="RHEA:40204"/>
    </physiologicalReaction>
</comment>
<evidence type="ECO:0000256" key="9">
    <source>
        <dbReference type="ARBA" id="ARBA00023002"/>
    </source>
</evidence>
<evidence type="ECO:0000256" key="3">
    <source>
        <dbReference type="ARBA" id="ARBA00004872"/>
    </source>
</evidence>
<evidence type="ECO:0000256" key="22">
    <source>
        <dbReference type="ARBA" id="ARBA00076651"/>
    </source>
</evidence>
<comment type="caution">
    <text evidence="27">The sequence shown here is derived from an EMBL/GenBank/DDBJ whole genome shotgun (WGS) entry which is preliminary data.</text>
</comment>
<comment type="similarity">
    <text evidence="5">Belongs to the cytochrome P450 family.</text>
</comment>
<dbReference type="InterPro" id="IPR001128">
    <property type="entry name" value="Cyt_P450"/>
</dbReference>
<dbReference type="InterPro" id="IPR039630">
    <property type="entry name" value="FAM149"/>
</dbReference>
<name>A0A9Q1B0N3_9SAUR</name>
<evidence type="ECO:0000256" key="7">
    <source>
        <dbReference type="ARBA" id="ARBA00022723"/>
    </source>
</evidence>
<dbReference type="InterPro" id="IPR017972">
    <property type="entry name" value="Cyt_P450_CS"/>
</dbReference>
<evidence type="ECO:0000256" key="2">
    <source>
        <dbReference type="ARBA" id="ARBA00004586"/>
    </source>
</evidence>
<dbReference type="InterPro" id="IPR002401">
    <property type="entry name" value="Cyt_P450_E_grp-I"/>
</dbReference>
<comment type="similarity">
    <text evidence="4">Belongs to the FAM149 family.</text>
</comment>
<evidence type="ECO:0000256" key="23">
    <source>
        <dbReference type="ARBA" id="ARBA00079181"/>
    </source>
</evidence>
<evidence type="ECO:0000259" key="26">
    <source>
        <dbReference type="Pfam" id="PF12516"/>
    </source>
</evidence>
<dbReference type="PROSITE" id="PS00086">
    <property type="entry name" value="CYTOCHROME_P450"/>
    <property type="match status" value="1"/>
</dbReference>
<comment type="catalytic activity">
    <reaction evidence="17">
        <text>dodecanoate + reduced [NADPH--hemoprotein reductase] + O2 = 12-hydroxydodecanoate + oxidized [NADPH--hemoprotein reductase] + H2O + H(+)</text>
        <dbReference type="Rhea" id="RHEA:38947"/>
        <dbReference type="Rhea" id="RHEA-COMP:11964"/>
        <dbReference type="Rhea" id="RHEA-COMP:11965"/>
        <dbReference type="ChEBI" id="CHEBI:15377"/>
        <dbReference type="ChEBI" id="CHEBI:15378"/>
        <dbReference type="ChEBI" id="CHEBI:15379"/>
        <dbReference type="ChEBI" id="CHEBI:18262"/>
        <dbReference type="ChEBI" id="CHEBI:36204"/>
        <dbReference type="ChEBI" id="CHEBI:57618"/>
        <dbReference type="ChEBI" id="CHEBI:58210"/>
    </reaction>
    <physiologicalReaction direction="left-to-right" evidence="17">
        <dbReference type="Rhea" id="RHEA:38948"/>
    </physiologicalReaction>
</comment>
<gene>
    <name evidence="27" type="ORF">JRQ81_016513</name>
</gene>
<dbReference type="Proteomes" id="UP001142489">
    <property type="component" value="Unassembled WGS sequence"/>
</dbReference>
<dbReference type="InterPro" id="IPR036396">
    <property type="entry name" value="Cyt_P450_sf"/>
</dbReference>
<keyword evidence="28" id="KW-1185">Reference proteome</keyword>
<keyword evidence="11" id="KW-0503">Monooxygenase</keyword>
<evidence type="ECO:0000313" key="28">
    <source>
        <dbReference type="Proteomes" id="UP001142489"/>
    </source>
</evidence>
<evidence type="ECO:0000256" key="13">
    <source>
        <dbReference type="ARBA" id="ARBA00050386"/>
    </source>
</evidence>
<sequence>MRIVSGVRHPCPPPVASSAQRQEPAAELLVIGKGLSKGFAPHCLPGKTEEDCLPAPFTQSVQEAIDHYTFVAVSSLSSSGQTTPTDLNNSWSGIRSCTTGPSTERSSVYSWRDDEFDKVNTQRVHQLFWDVDEMLFEGNVSSQTENLKTECKDWTNRSLHLRILGKQLLFPKDEGFQHYQSRNPSSLYSRSLPSLSEITINMKELCISGSKLVPATFPVHKAFSSELPGISLPESSVYSFLKEEIYDAEGKMEEYLAFDNKELDDESLEQKSSHLAQKRIKHGIPPVSPNACIRDTVAAEVFDHVWKNIVQVLEELIRKHWESSVTEHSKQTEKLKAPGNRLPHLPASRVGVDSPSVPPSRGSEARGVSFGLHFVPSQTHHFSSSLHSSLNGVMTIQAKPLQQRHSGLAEKIQNEQEEKMQGVSSSVNLARNRLGRIMDSSVSSASRLLPGSSRKTMGHRRLPAIATDQLRSKTPNVYSDGVLRGRKLCTVQDRLSSPLPPTPRNKLPPIGSDTADQYLSVPVSRLGSHRGRHPHNRISSAVPHGMERWPVRDRTVTTDQFSRPNTTHTFRSDTLHKRSLTSVDLANNLWMGPGILTVVCLQQANREAEKIKMKSDSPADANTPIKATLSSVFTSAFAAISVLATFTCRLLLESFRKWKELQPVPGVSPCYPLLGNTLLFERDGAAFFRQLVEHMTEFRKLKLLKLWIGPLPFLILMHPDTIEVVLSSSKHIEKPYPYTFLHPWLGTGLLTSTGDKWRTRRKMLTPTFHFTILADFLEVMNEQANILVQNLEKHVDKEPFDCFLYITLCALDVICETAMGRNVGAQHNKDSDYVKAVYRMSEIVHQRQRSPWLWPDLFYIMYQEGREQHKCLNILHNFTDKVIAEKSRELKNQEQHEGDVGEQREGKVRKAFLDLLLNTTDEDGKKLSYLDIREEVDTFMFEGHDTTASAMSWTMYLLASHPEVQREVHKELDEVFGDSNRYITMDDLKKLRYLECVIKESLRLYPSVPYFARTLHEDVFIRGFKISKGMDVIIAPFALHRDPDVYPEPDEFRPERFSRENSVGRHPYAFVPFSAGPRNCIGQRFAQMEEKTILATLLRNFSVETAQKQEELCPTVELILRPTKGIWVRLKRRQPSSSEK</sequence>
<dbReference type="InterPro" id="IPR022194">
    <property type="entry name" value="DUF3719"/>
</dbReference>
<evidence type="ECO:0000256" key="20">
    <source>
        <dbReference type="ARBA" id="ARBA00066560"/>
    </source>
</evidence>
<feature type="region of interest" description="Disordered" evidence="25">
    <location>
        <begin position="1"/>
        <end position="23"/>
    </location>
</feature>
<evidence type="ECO:0000256" key="21">
    <source>
        <dbReference type="ARBA" id="ARBA00070763"/>
    </source>
</evidence>
<evidence type="ECO:0000256" key="14">
    <source>
        <dbReference type="ARBA" id="ARBA00051511"/>
    </source>
</evidence>
<comment type="catalytic activity">
    <reaction evidence="13">
        <text>(4Z,7Z,10Z,13Z,16Z,19Z)-docosahexaenoate + reduced [NADPH--hemoprotein reductase] + O2 = 22-hydroxy-(4Z,7Z,10Z,13Z,16Z,19Z)-docosahexaenoate + oxidized [NADPH--hemoprotein reductase] + H2O + H(+)</text>
        <dbReference type="Rhea" id="RHEA:40155"/>
        <dbReference type="Rhea" id="RHEA-COMP:11964"/>
        <dbReference type="Rhea" id="RHEA-COMP:11965"/>
        <dbReference type="ChEBI" id="CHEBI:15377"/>
        <dbReference type="ChEBI" id="CHEBI:15378"/>
        <dbReference type="ChEBI" id="CHEBI:15379"/>
        <dbReference type="ChEBI" id="CHEBI:57618"/>
        <dbReference type="ChEBI" id="CHEBI:58210"/>
        <dbReference type="ChEBI" id="CHEBI:77015"/>
        <dbReference type="ChEBI" id="CHEBI:77016"/>
        <dbReference type="EC" id="1.14.14.79"/>
    </reaction>
    <physiologicalReaction direction="left-to-right" evidence="13">
        <dbReference type="Rhea" id="RHEA:40156"/>
    </physiologicalReaction>
</comment>
<protein>
    <recommendedName>
        <fullName evidence="21">Cytochrome P450 4V2</fullName>
        <ecNumber evidence="19">1.14.14.79</ecNumber>
        <ecNumber evidence="20">1.14.14.80</ecNumber>
    </recommendedName>
    <alternativeName>
        <fullName evidence="22">Docosahexaenoic acid omega-hydroxylase CYP4V2</fullName>
    </alternativeName>
    <alternativeName>
        <fullName evidence="23">Long-chain fatty acid omega-monooxygenase</fullName>
    </alternativeName>
</protein>
<feature type="region of interest" description="Disordered" evidence="25">
    <location>
        <begin position="323"/>
        <end position="364"/>
    </location>
</feature>
<keyword evidence="7 24" id="KW-0479">Metal-binding</keyword>
<dbReference type="GO" id="GO:0005506">
    <property type="term" value="F:iron ion binding"/>
    <property type="evidence" value="ECO:0007669"/>
    <property type="project" value="InterPro"/>
</dbReference>
<comment type="cofactor">
    <cofactor evidence="1 24">
        <name>heme</name>
        <dbReference type="ChEBI" id="CHEBI:30413"/>
    </cofactor>
</comment>
<evidence type="ECO:0000256" key="11">
    <source>
        <dbReference type="ARBA" id="ARBA00023033"/>
    </source>
</evidence>
<keyword evidence="8" id="KW-0256">Endoplasmic reticulum</keyword>
<evidence type="ECO:0000256" key="19">
    <source>
        <dbReference type="ARBA" id="ARBA00066547"/>
    </source>
</evidence>
<keyword evidence="10 24" id="KW-0408">Iron</keyword>
<evidence type="ECO:0000256" key="17">
    <source>
        <dbReference type="ARBA" id="ARBA00052805"/>
    </source>
</evidence>
<dbReference type="AlphaFoldDB" id="A0A9Q1B0N3"/>
<reference evidence="27" key="1">
    <citation type="journal article" date="2023" name="DNA Res.">
        <title>Chromosome-level genome assembly of Phrynocephalus forsythii using third-generation DNA sequencing and Hi-C analysis.</title>
        <authorList>
            <person name="Qi Y."/>
            <person name="Zhao W."/>
            <person name="Zhao Y."/>
            <person name="Niu C."/>
            <person name="Cao S."/>
            <person name="Zhang Y."/>
        </authorList>
    </citation>
    <scope>NUCLEOTIDE SEQUENCE</scope>
    <source>
        <tissue evidence="27">Muscle</tissue>
    </source>
</reference>
<evidence type="ECO:0000256" key="24">
    <source>
        <dbReference type="PIRSR" id="PIRSR602401-1"/>
    </source>
</evidence>
<dbReference type="SUPFAM" id="SSF48264">
    <property type="entry name" value="Cytochrome P450"/>
    <property type="match status" value="1"/>
</dbReference>
<evidence type="ECO:0000256" key="4">
    <source>
        <dbReference type="ARBA" id="ARBA00008309"/>
    </source>
</evidence>
<dbReference type="Pfam" id="PF00067">
    <property type="entry name" value="p450"/>
    <property type="match status" value="1"/>
</dbReference>